<dbReference type="AlphaFoldDB" id="A0A931H6U1"/>
<name>A0A931H6U1_9BURK</name>
<dbReference type="EMBL" id="JADWYS010000001">
    <property type="protein sequence ID" value="MBG9389740.1"/>
    <property type="molecule type" value="Genomic_DNA"/>
</dbReference>
<organism evidence="1 2">
    <name type="scientific">Caenimonas aquaedulcis</name>
    <dbReference type="NCBI Taxonomy" id="2793270"/>
    <lineage>
        <taxon>Bacteria</taxon>
        <taxon>Pseudomonadati</taxon>
        <taxon>Pseudomonadota</taxon>
        <taxon>Betaproteobacteria</taxon>
        <taxon>Burkholderiales</taxon>
        <taxon>Comamonadaceae</taxon>
        <taxon>Caenimonas</taxon>
    </lineage>
</organism>
<dbReference type="RefSeq" id="WP_196987517.1">
    <property type="nucleotide sequence ID" value="NZ_JADWYS010000001.1"/>
</dbReference>
<gene>
    <name evidence="1" type="ORF">I5803_17050</name>
</gene>
<accession>A0A931H6U1</accession>
<sequence length="70" mass="7999">MSDEQAAVLIGEARELRHRGHSIRLALAAEKDRRQRFRYYEALRDIGDSLVPIERRLLDAGRAPKTDPTA</sequence>
<comment type="caution">
    <text evidence="1">The sequence shown here is derived from an EMBL/GenBank/DDBJ whole genome shotgun (WGS) entry which is preliminary data.</text>
</comment>
<proteinExistence type="predicted"/>
<evidence type="ECO:0000313" key="1">
    <source>
        <dbReference type="EMBL" id="MBG9389740.1"/>
    </source>
</evidence>
<keyword evidence="2" id="KW-1185">Reference proteome</keyword>
<evidence type="ECO:0000313" key="2">
    <source>
        <dbReference type="Proteomes" id="UP000651050"/>
    </source>
</evidence>
<reference evidence="1" key="1">
    <citation type="submission" date="2020-11" db="EMBL/GenBank/DDBJ databases">
        <title>Bacterial whole genome sequence for Caenimonas sp. DR4.4.</title>
        <authorList>
            <person name="Le V."/>
            <person name="Ko S.-R."/>
            <person name="Ahn C.-Y."/>
            <person name="Oh H.-M."/>
        </authorList>
    </citation>
    <scope>NUCLEOTIDE SEQUENCE</scope>
    <source>
        <strain evidence="1">DR4.4</strain>
    </source>
</reference>
<protein>
    <submittedName>
        <fullName evidence="1">Uncharacterized protein</fullName>
    </submittedName>
</protein>
<dbReference type="Proteomes" id="UP000651050">
    <property type="component" value="Unassembled WGS sequence"/>
</dbReference>